<dbReference type="Gene3D" id="1.10.260.40">
    <property type="entry name" value="lambda repressor-like DNA-binding domains"/>
    <property type="match status" value="1"/>
</dbReference>
<dbReference type="PROSITE" id="PS50943">
    <property type="entry name" value="HTH_CROC1"/>
    <property type="match status" value="1"/>
</dbReference>
<comment type="similarity">
    <text evidence="1">Belongs to the short-chain fatty acyl-CoA assimilation regulator (ScfR) family.</text>
</comment>
<dbReference type="InterPro" id="IPR013430">
    <property type="entry name" value="Toxin_antidote_HigA"/>
</dbReference>
<sequence length="363" mass="41763">MATKSKVNFPLFTTVHPGSVLKEELSARGLDQKSFAKKCGIQASHLNEVIRGKRPITPTLAGKLEDQLGISAVTWLTMQSQYDCDMLKITERNIAEQKAHNTLMEYNKVFDVQTILKRLEIKTQSYKNQLEILVTQLCLPTATELQTTEMGLFRKSEKRGTDERMILTWVLLAKAVSRRNSIDKTKPMLDKKGLVEELAHIFNENKDTLKKVHETLECHGIKFSVVEKVDKASIDGFSFIEDGIPSIIVTMRYNRIDNLAFTVMHELCHVMRHLDDTKYDHLNIDDEERNHEEMEADKFASNALIPDSLWKKSPKVRPTSYLIQRDYSHWAEENGLNKWIVLGRISHETGMFKFKDDGKRKIA</sequence>
<dbReference type="PANTHER" id="PTHR43236:SF2">
    <property type="entry name" value="BLL0069 PROTEIN"/>
    <property type="match status" value="1"/>
</dbReference>
<evidence type="ECO:0000256" key="1">
    <source>
        <dbReference type="ARBA" id="ARBA00007227"/>
    </source>
</evidence>
<accession>A0ABT1BZQ7</accession>
<feature type="domain" description="HTH cro/C1-type" evidence="2">
    <location>
        <begin position="21"/>
        <end position="76"/>
    </location>
</feature>
<dbReference type="InterPro" id="IPR001387">
    <property type="entry name" value="Cro/C1-type_HTH"/>
</dbReference>
<dbReference type="RefSeq" id="WP_252761924.1">
    <property type="nucleotide sequence ID" value="NZ_JAMXLY010000078.1"/>
</dbReference>
<reference evidence="3 4" key="1">
    <citation type="submission" date="2022-06" db="EMBL/GenBank/DDBJ databases">
        <title>A taxonomic note on the genus Prevotella: Description of four novel genera and emended description of the genera Hallella and Xylanibacter.</title>
        <authorList>
            <person name="Hitch T.C.A."/>
        </authorList>
    </citation>
    <scope>NUCLEOTIDE SEQUENCE [LARGE SCALE GENOMIC DNA]</scope>
    <source>
        <strain evidence="3 4">DSM 100619</strain>
    </source>
</reference>
<protein>
    <submittedName>
        <fullName evidence="3">HigA family addiction module antitoxin</fullName>
    </submittedName>
</protein>
<name>A0ABT1BZQ7_9BACT</name>
<dbReference type="InterPro" id="IPR010359">
    <property type="entry name" value="IrrE_HExxH"/>
</dbReference>
<dbReference type="Pfam" id="PF01381">
    <property type="entry name" value="HTH_3"/>
    <property type="match status" value="1"/>
</dbReference>
<gene>
    <name evidence="3" type="ORF">NG821_12135</name>
</gene>
<dbReference type="Gene3D" id="1.10.10.2910">
    <property type="match status" value="1"/>
</dbReference>
<dbReference type="CDD" id="cd00093">
    <property type="entry name" value="HTH_XRE"/>
    <property type="match status" value="1"/>
</dbReference>
<keyword evidence="4" id="KW-1185">Reference proteome</keyword>
<dbReference type="Pfam" id="PF06114">
    <property type="entry name" value="Peptidase_M78"/>
    <property type="match status" value="1"/>
</dbReference>
<evidence type="ECO:0000313" key="4">
    <source>
        <dbReference type="Proteomes" id="UP001204015"/>
    </source>
</evidence>
<dbReference type="InterPro" id="IPR052345">
    <property type="entry name" value="Rad_response_metalloprotease"/>
</dbReference>
<dbReference type="InterPro" id="IPR010982">
    <property type="entry name" value="Lambda_DNA-bd_dom_sf"/>
</dbReference>
<dbReference type="SUPFAM" id="SSF47413">
    <property type="entry name" value="lambda repressor-like DNA-binding domains"/>
    <property type="match status" value="1"/>
</dbReference>
<dbReference type="PANTHER" id="PTHR43236">
    <property type="entry name" value="ANTITOXIN HIGA1"/>
    <property type="match status" value="1"/>
</dbReference>
<proteinExistence type="inferred from homology"/>
<organism evidence="3 4">
    <name type="scientific">Segatella cerevisiae</name>
    <dbReference type="NCBI Taxonomy" id="2053716"/>
    <lineage>
        <taxon>Bacteria</taxon>
        <taxon>Pseudomonadati</taxon>
        <taxon>Bacteroidota</taxon>
        <taxon>Bacteroidia</taxon>
        <taxon>Bacteroidales</taxon>
        <taxon>Prevotellaceae</taxon>
        <taxon>Segatella</taxon>
    </lineage>
</organism>
<dbReference type="EMBL" id="JAMXLY010000078">
    <property type="protein sequence ID" value="MCO6026574.1"/>
    <property type="molecule type" value="Genomic_DNA"/>
</dbReference>
<comment type="caution">
    <text evidence="3">The sequence shown here is derived from an EMBL/GenBank/DDBJ whole genome shotgun (WGS) entry which is preliminary data.</text>
</comment>
<dbReference type="Proteomes" id="UP001204015">
    <property type="component" value="Unassembled WGS sequence"/>
</dbReference>
<dbReference type="SMART" id="SM00530">
    <property type="entry name" value="HTH_XRE"/>
    <property type="match status" value="1"/>
</dbReference>
<evidence type="ECO:0000259" key="2">
    <source>
        <dbReference type="PROSITE" id="PS50943"/>
    </source>
</evidence>
<evidence type="ECO:0000313" key="3">
    <source>
        <dbReference type="EMBL" id="MCO6026574.1"/>
    </source>
</evidence>
<dbReference type="NCBIfam" id="TIGR02607">
    <property type="entry name" value="antidote_HigA"/>
    <property type="match status" value="1"/>
</dbReference>